<dbReference type="InterPro" id="IPR002937">
    <property type="entry name" value="Amino_oxidase"/>
</dbReference>
<comment type="caution">
    <text evidence="2">The sequence shown here is derived from an EMBL/GenBank/DDBJ whole genome shotgun (WGS) entry which is preliminary data.</text>
</comment>
<sequence length="359" mass="39042">MAGPAPSQVLDELEAKGKMQKGSWLRDWLDALAFSLSGLDCTGTTCAAMAFTMEELHWEGSRGLAYPKGGMGSVVEALVKAVEKFGGEVCTKVKVEEVLLEGQCAVGVRSSKGELRAREAVVCNAPIWDAAKLLPQDLSLDDMKQDWQETPMTRSYLHLHLGLDAEGLDLSQLEAHYTSMTNWKDVTAEQNMVAISNPALLDPTLCPPGKLVLHLYGAGNEPFEIWENLKGEEYEALKAKRAKRLWQALEEVIPDARRRAEVALVGSPLTHRRFLRRTAGTYGPKPIFGRFGPGKVPFRTAGDALPAARGEHGIEHLLLCGDSTFPGIGVPAAVVSGLSAAHTTMDVWDHLDLLSRAGY</sequence>
<organism evidence="2 3">
    <name type="scientific">Durusdinium trenchii</name>
    <dbReference type="NCBI Taxonomy" id="1381693"/>
    <lineage>
        <taxon>Eukaryota</taxon>
        <taxon>Sar</taxon>
        <taxon>Alveolata</taxon>
        <taxon>Dinophyceae</taxon>
        <taxon>Suessiales</taxon>
        <taxon>Symbiodiniaceae</taxon>
        <taxon>Durusdinium</taxon>
    </lineage>
</organism>
<dbReference type="Pfam" id="PF01593">
    <property type="entry name" value="Amino_oxidase"/>
    <property type="match status" value="1"/>
</dbReference>
<gene>
    <name evidence="2" type="ORF">CCMP2556_LOCUS54102</name>
</gene>
<keyword evidence="3" id="KW-1185">Reference proteome</keyword>
<protein>
    <recommendedName>
        <fullName evidence="1">Amine oxidase domain-containing protein</fullName>
    </recommendedName>
</protein>
<dbReference type="Proteomes" id="UP001642484">
    <property type="component" value="Unassembled WGS sequence"/>
</dbReference>
<dbReference type="Gene3D" id="3.50.50.60">
    <property type="entry name" value="FAD/NAD(P)-binding domain"/>
    <property type="match status" value="1"/>
</dbReference>
<proteinExistence type="predicted"/>
<reference evidence="2 3" key="1">
    <citation type="submission" date="2024-02" db="EMBL/GenBank/DDBJ databases">
        <authorList>
            <person name="Chen Y."/>
            <person name="Shah S."/>
            <person name="Dougan E. K."/>
            <person name="Thang M."/>
            <person name="Chan C."/>
        </authorList>
    </citation>
    <scope>NUCLEOTIDE SEQUENCE [LARGE SCALE GENOMIC DNA]</scope>
</reference>
<dbReference type="EMBL" id="CAXAMN010028450">
    <property type="protein sequence ID" value="CAK9116564.1"/>
    <property type="molecule type" value="Genomic_DNA"/>
</dbReference>
<accession>A0ABP0SWG5</accession>
<dbReference type="InterPro" id="IPR036188">
    <property type="entry name" value="FAD/NAD-bd_sf"/>
</dbReference>
<evidence type="ECO:0000313" key="2">
    <source>
        <dbReference type="EMBL" id="CAK9116564.1"/>
    </source>
</evidence>
<evidence type="ECO:0000313" key="3">
    <source>
        <dbReference type="Proteomes" id="UP001642484"/>
    </source>
</evidence>
<dbReference type="Gene3D" id="3.90.660.50">
    <property type="match status" value="1"/>
</dbReference>
<feature type="domain" description="Amine oxidase" evidence="1">
    <location>
        <begin position="59"/>
        <end position="341"/>
    </location>
</feature>
<dbReference type="SUPFAM" id="SSF51905">
    <property type="entry name" value="FAD/NAD(P)-binding domain"/>
    <property type="match status" value="1"/>
</dbReference>
<name>A0ABP0SWG5_9DINO</name>
<dbReference type="PANTHER" id="PTHR46313">
    <property type="match status" value="1"/>
</dbReference>
<dbReference type="InterPro" id="IPR045892">
    <property type="entry name" value="CrtISO-like"/>
</dbReference>
<dbReference type="PANTHER" id="PTHR46313:SF3">
    <property type="entry name" value="PROLYCOPENE ISOMERASE, CHLOROPLASTIC"/>
    <property type="match status" value="1"/>
</dbReference>
<evidence type="ECO:0000259" key="1">
    <source>
        <dbReference type="Pfam" id="PF01593"/>
    </source>
</evidence>